<dbReference type="InterPro" id="IPR052648">
    <property type="entry name" value="Ser-tRNA(Sec)_kinase"/>
</dbReference>
<dbReference type="InterPro" id="IPR027417">
    <property type="entry name" value="P-loop_NTPase"/>
</dbReference>
<dbReference type="PANTHER" id="PTHR20873">
    <property type="entry name" value="L-SERYL-TRNA(SEC) KINASE"/>
    <property type="match status" value="1"/>
</dbReference>
<sequence length="242" mass="27572">MRYEVYQLARKYSLGFCQLFLECPLECCLQRNRLRSDPVPEETIQLMARKIEMPDLRKNAWEQHSLILSSSDCISEDDEQIMNLLAIALENPEKPNEEDTEQKVALLGFRAQLWGLPEVLLMCCFQTALQKSSKFKAFACFLPSWWPGQEAARAICAASVVHQADQACRRVISQAMQDAKGKNVLPSEMKSLAEELNKLKAEILEDLRQGKTLKIQYSDPATTVISSFQHEATNVVNKYILK</sequence>
<evidence type="ECO:0000256" key="1">
    <source>
        <dbReference type="ARBA" id="ARBA00022741"/>
    </source>
</evidence>
<dbReference type="GO" id="GO:0005524">
    <property type="term" value="F:ATP binding"/>
    <property type="evidence" value="ECO:0007669"/>
    <property type="project" value="UniProtKB-KW"/>
</dbReference>
<proteinExistence type="predicted"/>
<reference evidence="3" key="1">
    <citation type="submission" date="2025-08" db="UniProtKB">
        <authorList>
            <consortium name="Ensembl"/>
        </authorList>
    </citation>
    <scope>IDENTIFICATION</scope>
</reference>
<accession>A0A8D2PUU9</accession>
<evidence type="ECO:0000313" key="4">
    <source>
        <dbReference type="Proteomes" id="UP000694401"/>
    </source>
</evidence>
<dbReference type="Proteomes" id="UP000694401">
    <property type="component" value="Unassembled WGS sequence"/>
</dbReference>
<name>A0A8D2PUU9_ZOSLA</name>
<dbReference type="Gene3D" id="3.40.50.300">
    <property type="entry name" value="P-loop containing nucleotide triphosphate hydrolases"/>
    <property type="match status" value="1"/>
</dbReference>
<keyword evidence="2" id="KW-0067">ATP-binding</keyword>
<dbReference type="GO" id="GO:0000049">
    <property type="term" value="F:tRNA binding"/>
    <property type="evidence" value="ECO:0007669"/>
    <property type="project" value="TreeGrafter"/>
</dbReference>
<keyword evidence="4" id="KW-1185">Reference proteome</keyword>
<dbReference type="InterPro" id="IPR013641">
    <property type="entry name" value="KTI12/PSTK"/>
</dbReference>
<dbReference type="AlphaFoldDB" id="A0A8D2PUU9"/>
<dbReference type="GO" id="GO:0016301">
    <property type="term" value="F:kinase activity"/>
    <property type="evidence" value="ECO:0007669"/>
    <property type="project" value="TreeGrafter"/>
</dbReference>
<evidence type="ECO:0000256" key="2">
    <source>
        <dbReference type="ARBA" id="ARBA00022840"/>
    </source>
</evidence>
<dbReference type="PANTHER" id="PTHR20873:SF0">
    <property type="entry name" value="L-SERYL-TRNA(SEC) KINASE"/>
    <property type="match status" value="1"/>
</dbReference>
<organism evidence="3 4">
    <name type="scientific">Zosterops lateralis melanops</name>
    <dbReference type="NCBI Taxonomy" id="1220523"/>
    <lineage>
        <taxon>Eukaryota</taxon>
        <taxon>Metazoa</taxon>
        <taxon>Chordata</taxon>
        <taxon>Craniata</taxon>
        <taxon>Vertebrata</taxon>
        <taxon>Euteleostomi</taxon>
        <taxon>Archelosauria</taxon>
        <taxon>Archosauria</taxon>
        <taxon>Dinosauria</taxon>
        <taxon>Saurischia</taxon>
        <taxon>Theropoda</taxon>
        <taxon>Coelurosauria</taxon>
        <taxon>Aves</taxon>
        <taxon>Neognathae</taxon>
        <taxon>Neoaves</taxon>
        <taxon>Telluraves</taxon>
        <taxon>Australaves</taxon>
        <taxon>Passeriformes</taxon>
        <taxon>Sylvioidea</taxon>
        <taxon>Zosteropidae</taxon>
        <taxon>Zosterops</taxon>
    </lineage>
</organism>
<dbReference type="Ensembl" id="ENSZLMT00000020011.1">
    <property type="protein sequence ID" value="ENSZLMP00000019481.1"/>
    <property type="gene ID" value="ENSZLMG00000013453.1"/>
</dbReference>
<protein>
    <submittedName>
        <fullName evidence="3">Phosphoseryl-tRNA kinase</fullName>
    </submittedName>
</protein>
<dbReference type="Pfam" id="PF08433">
    <property type="entry name" value="KTI12"/>
    <property type="match status" value="1"/>
</dbReference>
<evidence type="ECO:0000313" key="3">
    <source>
        <dbReference type="Ensembl" id="ENSZLMP00000019481.1"/>
    </source>
</evidence>
<reference evidence="3" key="2">
    <citation type="submission" date="2025-09" db="UniProtKB">
        <authorList>
            <consortium name="Ensembl"/>
        </authorList>
    </citation>
    <scope>IDENTIFICATION</scope>
</reference>
<keyword evidence="1" id="KW-0547">Nucleotide-binding</keyword>